<dbReference type="OrthoDB" id="6350956at2759"/>
<proteinExistence type="predicted"/>
<evidence type="ECO:0000313" key="3">
    <source>
        <dbReference type="EMBL" id="POM58673.1"/>
    </source>
</evidence>
<organism evidence="3 4">
    <name type="scientific">Phytophthora palmivora</name>
    <dbReference type="NCBI Taxonomy" id="4796"/>
    <lineage>
        <taxon>Eukaryota</taxon>
        <taxon>Sar</taxon>
        <taxon>Stramenopiles</taxon>
        <taxon>Oomycota</taxon>
        <taxon>Peronosporomycetes</taxon>
        <taxon>Peronosporales</taxon>
        <taxon>Peronosporaceae</taxon>
        <taxon>Phytophthora</taxon>
    </lineage>
</organism>
<reference evidence="3 4" key="1">
    <citation type="journal article" date="2017" name="Genome Biol. Evol.">
        <title>Phytophthora megakarya and P. palmivora, closely related causal agents of cacao black pod rot, underwent increases in genome sizes and gene numbers by different mechanisms.</title>
        <authorList>
            <person name="Ali S.S."/>
            <person name="Shao J."/>
            <person name="Lary D.J."/>
            <person name="Kronmiller B."/>
            <person name="Shen D."/>
            <person name="Strem M.D."/>
            <person name="Amoako-Attah I."/>
            <person name="Akrofi A.Y."/>
            <person name="Begoude B.A."/>
            <person name="Ten Hoopen G.M."/>
            <person name="Coulibaly K."/>
            <person name="Kebe B.I."/>
            <person name="Melnick R.L."/>
            <person name="Guiltinan M.J."/>
            <person name="Tyler B.M."/>
            <person name="Meinhardt L.W."/>
            <person name="Bailey B.A."/>
        </authorList>
    </citation>
    <scope>NUCLEOTIDE SEQUENCE [LARGE SCALE GENOMIC DNA]</scope>
    <source>
        <strain evidence="4">sbr112.9</strain>
    </source>
</reference>
<dbReference type="PANTHER" id="PTHR46599:SF3">
    <property type="entry name" value="PIGGYBAC TRANSPOSABLE ELEMENT-DERIVED PROTEIN 4"/>
    <property type="match status" value="1"/>
</dbReference>
<name>A0A2P4WZE9_9STRA</name>
<feature type="compositionally biased region" description="Low complexity" evidence="1">
    <location>
        <begin position="666"/>
        <end position="677"/>
    </location>
</feature>
<evidence type="ECO:0000313" key="4">
    <source>
        <dbReference type="Proteomes" id="UP000237271"/>
    </source>
</evidence>
<dbReference type="InterPro" id="IPR029526">
    <property type="entry name" value="PGBD"/>
</dbReference>
<accession>A0A2P4WZE9</accession>
<comment type="caution">
    <text evidence="3">The sequence shown here is derived from an EMBL/GenBank/DDBJ whole genome shotgun (WGS) entry which is preliminary data.</text>
</comment>
<feature type="region of interest" description="Disordered" evidence="1">
    <location>
        <begin position="1"/>
        <end position="26"/>
    </location>
</feature>
<feature type="compositionally biased region" description="Basic and acidic residues" evidence="1">
    <location>
        <begin position="635"/>
        <end position="652"/>
    </location>
</feature>
<dbReference type="PANTHER" id="PTHR46599">
    <property type="entry name" value="PIGGYBAC TRANSPOSABLE ELEMENT-DERIVED PROTEIN 4"/>
    <property type="match status" value="1"/>
</dbReference>
<protein>
    <recommendedName>
        <fullName evidence="2">PiggyBac transposable element-derived protein domain-containing protein</fullName>
    </recommendedName>
</protein>
<feature type="region of interest" description="Disordered" evidence="1">
    <location>
        <begin position="634"/>
        <end position="720"/>
    </location>
</feature>
<feature type="domain" description="PiggyBac transposable element-derived protein" evidence="2">
    <location>
        <begin position="132"/>
        <end position="345"/>
    </location>
</feature>
<sequence>MTEASEAEVTMTTTDTDALNSEYDDEEDEICFLDDEPDAEIERPPEPEYWGDVFTECRDAPADVDLDAEADVSEFEWPIFEQAEMLDFVGDEQELAKMRKTDSSAFLPDQRYPHLYDGAYGPSDEVVEIADSPLELFLSFMPRTLWRDIAAESTLYHEQHLVERVDRMYLKQTVPGAKTKDYFMEGEAKKGDIKAHEVVIMPGLLVVRTINPQRRHFYDRWSTSSVDAIAGGTFGKFMKRHRFIHILSNLHFTNNAMSRRGGPGLEDALSRACIATKFLTRLHYTNCTSLDEAMIPLHNRHNPTRQYVANKPHKWGTKLFMTCCATSSYCLRLEVYCGKAQNAQEIGNVLVSMQSVDHNAGPAAVMRNLELHPRGCVPPRRDRQVYLGAFKRTGGEESGSPEEYPAWHDPYGRSKKLPVDDWSCLIGCASRDAAGNGGKPFDEVLLRLEVPCPSMMRDYHRWMGGVDVHDQLRLRRYSLLQQTKCKKYYKAVFMGLVDVAIVNAYIVNREVQKRRSAKLDTHAEFLTRLQAQMLELTEADFEERQPVSDTSLAIPTTLPTEHVPRESPDFQLINGQRKRRQRQCKICSNRKRHIGERRATKYYCPGCSPSDKARPHFKHNTLTCHQTWHHLWKNGTERPRPRCGRDIQHREAGSSAGKRKRRRRQANSARESSASEQEVVDSNVENSEREEARGDEDSDHEREEADVGLTASVKRRVWRM</sequence>
<gene>
    <name evidence="3" type="ORF">PHPALM_36648</name>
</gene>
<dbReference type="Proteomes" id="UP000237271">
    <property type="component" value="Unassembled WGS sequence"/>
</dbReference>
<evidence type="ECO:0000256" key="1">
    <source>
        <dbReference type="SAM" id="MobiDB-lite"/>
    </source>
</evidence>
<dbReference type="AlphaFoldDB" id="A0A2P4WZE9"/>
<dbReference type="EMBL" id="NCKW01020180">
    <property type="protein sequence ID" value="POM58673.1"/>
    <property type="molecule type" value="Genomic_DNA"/>
</dbReference>
<feature type="compositionally biased region" description="Polar residues" evidence="1">
    <location>
        <begin position="10"/>
        <end position="19"/>
    </location>
</feature>
<keyword evidence="4" id="KW-1185">Reference proteome</keyword>
<dbReference type="Pfam" id="PF13843">
    <property type="entry name" value="DDE_Tnp_1_7"/>
    <property type="match status" value="1"/>
</dbReference>
<evidence type="ECO:0000259" key="2">
    <source>
        <dbReference type="Pfam" id="PF13843"/>
    </source>
</evidence>